<dbReference type="AlphaFoldDB" id="A0A224Y5B4"/>
<evidence type="ECO:0000313" key="1">
    <source>
        <dbReference type="EMBL" id="JAW15679.1"/>
    </source>
</evidence>
<accession>A0A224Y5B4</accession>
<sequence>MLPLTMALLHKLECIRHLLGAHLRLNYAQKHQHYLKLNSRRSCHATEQFRALQLQELYPMRLLVNMQVQLKLWSQQFP</sequence>
<organism evidence="1">
    <name type="scientific">Panstrongylus lignarius</name>
    <dbReference type="NCBI Taxonomy" id="156445"/>
    <lineage>
        <taxon>Eukaryota</taxon>
        <taxon>Metazoa</taxon>
        <taxon>Ecdysozoa</taxon>
        <taxon>Arthropoda</taxon>
        <taxon>Hexapoda</taxon>
        <taxon>Insecta</taxon>
        <taxon>Pterygota</taxon>
        <taxon>Neoptera</taxon>
        <taxon>Paraneoptera</taxon>
        <taxon>Hemiptera</taxon>
        <taxon>Heteroptera</taxon>
        <taxon>Panheteroptera</taxon>
        <taxon>Cimicomorpha</taxon>
        <taxon>Reduviidae</taxon>
        <taxon>Triatominae</taxon>
        <taxon>Panstrongylus</taxon>
    </lineage>
</organism>
<proteinExistence type="predicted"/>
<dbReference type="EMBL" id="GFTR01000747">
    <property type="protein sequence ID" value="JAW15679.1"/>
    <property type="molecule type" value="Transcribed_RNA"/>
</dbReference>
<reference evidence="1" key="1">
    <citation type="journal article" date="2018" name="PLoS Negl. Trop. Dis.">
        <title>An insight into the salivary gland and fat body transcriptome of Panstrongylus lignarius (Hemiptera: Heteroptera), the main vector of Chagas disease in Peru.</title>
        <authorList>
            <person name="Nevoa J.C."/>
            <person name="Mendes M.T."/>
            <person name="da Silva M.V."/>
            <person name="Soares S.C."/>
            <person name="Oliveira C.J.F."/>
            <person name="Ribeiro J.M.C."/>
        </authorList>
    </citation>
    <scope>NUCLEOTIDE SEQUENCE</scope>
</reference>
<protein>
    <submittedName>
        <fullName evidence="1">Putative secreted protein</fullName>
    </submittedName>
</protein>
<name>A0A224Y5B4_9HEMI</name>